<name>A0A8J2FSE4_9BACT</name>
<evidence type="ECO:0000256" key="5">
    <source>
        <dbReference type="ARBA" id="ARBA00022679"/>
    </source>
</evidence>
<evidence type="ECO:0000259" key="9">
    <source>
        <dbReference type="Pfam" id="PF00551"/>
    </source>
</evidence>
<dbReference type="SUPFAM" id="SSF53328">
    <property type="entry name" value="Formyltransferase"/>
    <property type="match status" value="1"/>
</dbReference>
<dbReference type="Pfam" id="PF00551">
    <property type="entry name" value="Formyl_trans_N"/>
    <property type="match status" value="1"/>
</dbReference>
<keyword evidence="12" id="KW-1185">Reference proteome</keyword>
<dbReference type="InterPro" id="IPR005794">
    <property type="entry name" value="Fmt"/>
</dbReference>
<dbReference type="RefSeq" id="WP_174581909.1">
    <property type="nucleotide sequence ID" value="NZ_CAJNOB010000012.1"/>
</dbReference>
<dbReference type="SUPFAM" id="SSF50486">
    <property type="entry name" value="FMT C-terminal domain-like"/>
    <property type="match status" value="1"/>
</dbReference>
<dbReference type="EC" id="2.1.2.9" evidence="3 8"/>
<evidence type="ECO:0000256" key="4">
    <source>
        <dbReference type="ARBA" id="ARBA00016014"/>
    </source>
</evidence>
<dbReference type="PANTHER" id="PTHR11138">
    <property type="entry name" value="METHIONYL-TRNA FORMYLTRANSFERASE"/>
    <property type="match status" value="1"/>
</dbReference>
<dbReference type="InterPro" id="IPR037022">
    <property type="entry name" value="Formyl_trans_C_sf"/>
</dbReference>
<dbReference type="AlphaFoldDB" id="A0A8J2FSE4"/>
<dbReference type="CDD" id="cd08704">
    <property type="entry name" value="Met_tRNA_FMT_C"/>
    <property type="match status" value="1"/>
</dbReference>
<keyword evidence="5 8" id="KW-0808">Transferase</keyword>
<dbReference type="HAMAP" id="MF_00182">
    <property type="entry name" value="Formyl_trans"/>
    <property type="match status" value="1"/>
</dbReference>
<dbReference type="PANTHER" id="PTHR11138:SF5">
    <property type="entry name" value="METHIONYL-TRNA FORMYLTRANSFERASE, MITOCHONDRIAL"/>
    <property type="match status" value="1"/>
</dbReference>
<reference evidence="11" key="1">
    <citation type="submission" date="2021-02" db="EMBL/GenBank/DDBJ databases">
        <authorList>
            <person name="Cremers G."/>
            <person name="Picone N."/>
        </authorList>
    </citation>
    <scope>NUCLEOTIDE SEQUENCE</scope>
    <source>
        <strain evidence="11">PQ17</strain>
    </source>
</reference>
<organism evidence="11 12">
    <name type="scientific">Candidatus Methylacidithermus pantelleriae</name>
    <dbReference type="NCBI Taxonomy" id="2744239"/>
    <lineage>
        <taxon>Bacteria</taxon>
        <taxon>Pseudomonadati</taxon>
        <taxon>Verrucomicrobiota</taxon>
        <taxon>Methylacidiphilae</taxon>
        <taxon>Methylacidiphilales</taxon>
        <taxon>Methylacidiphilaceae</taxon>
        <taxon>Candidatus Methylacidithermus</taxon>
    </lineage>
</organism>
<dbReference type="InterPro" id="IPR005793">
    <property type="entry name" value="Formyl_trans_C"/>
</dbReference>
<dbReference type="Gene3D" id="3.40.50.170">
    <property type="entry name" value="Formyl transferase, N-terminal domain"/>
    <property type="match status" value="1"/>
</dbReference>
<dbReference type="GO" id="GO:0004479">
    <property type="term" value="F:methionyl-tRNA formyltransferase activity"/>
    <property type="evidence" value="ECO:0007669"/>
    <property type="project" value="UniProtKB-UniRule"/>
</dbReference>
<dbReference type="InterPro" id="IPR044135">
    <property type="entry name" value="Met-tRNA-FMT_C"/>
</dbReference>
<feature type="binding site" evidence="8">
    <location>
        <begin position="109"/>
        <end position="112"/>
    </location>
    <ligand>
        <name>(6S)-5,6,7,8-tetrahydrofolate</name>
        <dbReference type="ChEBI" id="CHEBI:57453"/>
    </ligand>
</feature>
<dbReference type="Proteomes" id="UP000663859">
    <property type="component" value="Unassembled WGS sequence"/>
</dbReference>
<dbReference type="InterPro" id="IPR002376">
    <property type="entry name" value="Formyl_transf_N"/>
</dbReference>
<dbReference type="Gene3D" id="3.10.25.10">
    <property type="entry name" value="Formyl transferase, C-terminal domain"/>
    <property type="match status" value="1"/>
</dbReference>
<comment type="similarity">
    <text evidence="2 8">Belongs to the Fmt family.</text>
</comment>
<dbReference type="PROSITE" id="PS00373">
    <property type="entry name" value="GART"/>
    <property type="match status" value="1"/>
</dbReference>
<keyword evidence="6 8" id="KW-0648">Protein biosynthesis</keyword>
<gene>
    <name evidence="8 11" type="primary">fmt</name>
    <name evidence="11" type="ORF">MPNT_20051</name>
</gene>
<evidence type="ECO:0000256" key="6">
    <source>
        <dbReference type="ARBA" id="ARBA00022917"/>
    </source>
</evidence>
<dbReference type="InterPro" id="IPR011034">
    <property type="entry name" value="Formyl_transferase-like_C_sf"/>
</dbReference>
<feature type="domain" description="Formyl transferase C-terminal" evidence="10">
    <location>
        <begin position="203"/>
        <end position="304"/>
    </location>
</feature>
<dbReference type="EMBL" id="CAJNOB010000012">
    <property type="protein sequence ID" value="CAF0695906.1"/>
    <property type="molecule type" value="Genomic_DNA"/>
</dbReference>
<evidence type="ECO:0000256" key="7">
    <source>
        <dbReference type="ARBA" id="ARBA00048558"/>
    </source>
</evidence>
<dbReference type="InterPro" id="IPR036477">
    <property type="entry name" value="Formyl_transf_N_sf"/>
</dbReference>
<feature type="domain" description="Formyl transferase N-terminal" evidence="9">
    <location>
        <begin position="1"/>
        <end position="180"/>
    </location>
</feature>
<accession>A0A8J2FSE4</accession>
<dbReference type="InterPro" id="IPR041711">
    <property type="entry name" value="Met-tRNA-FMT_N"/>
</dbReference>
<comment type="function">
    <text evidence="1 8">Attaches a formyl group to the free amino group of methionyl-tRNA(fMet). The formyl group appears to play a dual role in the initiator identity of N-formylmethionyl-tRNA by promoting its recognition by IF2 and preventing the misappropriation of this tRNA by the elongation apparatus.</text>
</comment>
<evidence type="ECO:0000313" key="11">
    <source>
        <dbReference type="EMBL" id="CAF0695906.1"/>
    </source>
</evidence>
<evidence type="ECO:0000256" key="2">
    <source>
        <dbReference type="ARBA" id="ARBA00010699"/>
    </source>
</evidence>
<comment type="caution">
    <text evidence="11">The sequence shown here is derived from an EMBL/GenBank/DDBJ whole genome shotgun (WGS) entry which is preliminary data.</text>
</comment>
<evidence type="ECO:0000256" key="3">
    <source>
        <dbReference type="ARBA" id="ARBA00012261"/>
    </source>
</evidence>
<evidence type="ECO:0000259" key="10">
    <source>
        <dbReference type="Pfam" id="PF02911"/>
    </source>
</evidence>
<comment type="catalytic activity">
    <reaction evidence="7 8">
        <text>L-methionyl-tRNA(fMet) + (6R)-10-formyltetrahydrofolate = N-formyl-L-methionyl-tRNA(fMet) + (6S)-5,6,7,8-tetrahydrofolate + H(+)</text>
        <dbReference type="Rhea" id="RHEA:24380"/>
        <dbReference type="Rhea" id="RHEA-COMP:9952"/>
        <dbReference type="Rhea" id="RHEA-COMP:9953"/>
        <dbReference type="ChEBI" id="CHEBI:15378"/>
        <dbReference type="ChEBI" id="CHEBI:57453"/>
        <dbReference type="ChEBI" id="CHEBI:78530"/>
        <dbReference type="ChEBI" id="CHEBI:78844"/>
        <dbReference type="ChEBI" id="CHEBI:195366"/>
        <dbReference type="EC" id="2.1.2.9"/>
    </reaction>
</comment>
<dbReference type="InterPro" id="IPR001555">
    <property type="entry name" value="GART_AS"/>
</dbReference>
<evidence type="ECO:0000256" key="1">
    <source>
        <dbReference type="ARBA" id="ARBA00002606"/>
    </source>
</evidence>
<evidence type="ECO:0000256" key="8">
    <source>
        <dbReference type="HAMAP-Rule" id="MF_00182"/>
    </source>
</evidence>
<protein>
    <recommendedName>
        <fullName evidence="4 8">Methionyl-tRNA formyltransferase</fullName>
        <ecNumber evidence="3 8">2.1.2.9</ecNumber>
    </recommendedName>
</protein>
<evidence type="ECO:0000313" key="12">
    <source>
        <dbReference type="Proteomes" id="UP000663859"/>
    </source>
</evidence>
<dbReference type="NCBIfam" id="TIGR00460">
    <property type="entry name" value="fmt"/>
    <property type="match status" value="1"/>
</dbReference>
<dbReference type="Pfam" id="PF02911">
    <property type="entry name" value="Formyl_trans_C"/>
    <property type="match status" value="1"/>
</dbReference>
<dbReference type="GO" id="GO:0005829">
    <property type="term" value="C:cytosol"/>
    <property type="evidence" value="ECO:0007669"/>
    <property type="project" value="TreeGrafter"/>
</dbReference>
<dbReference type="CDD" id="cd08646">
    <property type="entry name" value="FMT_core_Met-tRNA-FMT_N"/>
    <property type="match status" value="1"/>
</dbReference>
<sequence>MKIVFVGTGAFAVPTLEALAQSRHSILAVVTQPDRPAGRGQELTPSPVKEAALKFHLRIYQPERINAEHSVAQLRYLQPDVLLVCSYGQIVSKDVLEVPKVAALNVHGSLLPRHRGASPVQAAILHRDRETGVTVIWMDEGIDTGDILLAEKAMVRSTDTAQTLGERLSRMAPRVLLKALELLEEGKAPRIPQDPKLATYAPRLTKEDGRIDWSRPKEETEAQIRAMIPWPGAYTFVPDREGKKMLKIFRVIISLRARGKPGEVCRVDEHGILVAAGEKGGLLLREVQLEGKKRMAAKDFAHGFPIAPGMILG</sequence>
<proteinExistence type="inferred from homology"/>